<dbReference type="GO" id="GO:0016887">
    <property type="term" value="F:ATP hydrolysis activity"/>
    <property type="evidence" value="ECO:0007669"/>
    <property type="project" value="TreeGrafter"/>
</dbReference>
<dbReference type="EMBL" id="VSSQ01033202">
    <property type="protein sequence ID" value="MPM84726.1"/>
    <property type="molecule type" value="Genomic_DNA"/>
</dbReference>
<dbReference type="SUPFAM" id="SSF52540">
    <property type="entry name" value="P-loop containing nucleoside triphosphate hydrolases"/>
    <property type="match status" value="1"/>
</dbReference>
<organism evidence="4">
    <name type="scientific">bioreactor metagenome</name>
    <dbReference type="NCBI Taxonomy" id="1076179"/>
    <lineage>
        <taxon>unclassified sequences</taxon>
        <taxon>metagenomes</taxon>
        <taxon>ecological metagenomes</taxon>
    </lineage>
</organism>
<dbReference type="PANTHER" id="PTHR30258:SF3">
    <property type="entry name" value="SLL1921 PROTEIN"/>
    <property type="match status" value="1"/>
</dbReference>
<feature type="domain" description="Bacterial type II secretion system protein E" evidence="3">
    <location>
        <begin position="1"/>
        <end position="139"/>
    </location>
</feature>
<sequence>MIGEIRDSETAQIAVRAAITGHLVLSTLHTNDAPSSVVRLVDMGIEPYLVATSISGVIAQRLVKKVCNKCKTSYIATNYEKRILSINEEEELVLYKGEGCAFCNNSGYMGRTGVYELMEISREHKEAILNAKSADEIRDLSIKME</sequence>
<gene>
    <name evidence="4" type="primary">epsE_6</name>
    <name evidence="4" type="ORF">SDC9_131802</name>
</gene>
<reference evidence="4" key="1">
    <citation type="submission" date="2019-08" db="EMBL/GenBank/DDBJ databases">
        <authorList>
            <person name="Kucharzyk K."/>
            <person name="Murdoch R.W."/>
            <person name="Higgins S."/>
            <person name="Loffler F."/>
        </authorList>
    </citation>
    <scope>NUCLEOTIDE SEQUENCE</scope>
</reference>
<dbReference type="Gene3D" id="3.40.50.300">
    <property type="entry name" value="P-loop containing nucleotide triphosphate hydrolases"/>
    <property type="match status" value="1"/>
</dbReference>
<accession>A0A645D5U4</accession>
<dbReference type="PANTHER" id="PTHR30258">
    <property type="entry name" value="TYPE II SECRETION SYSTEM PROTEIN GSPE-RELATED"/>
    <property type="match status" value="1"/>
</dbReference>
<comment type="caution">
    <text evidence="4">The sequence shown here is derived from an EMBL/GenBank/DDBJ whole genome shotgun (WGS) entry which is preliminary data.</text>
</comment>
<dbReference type="GO" id="GO:0005524">
    <property type="term" value="F:ATP binding"/>
    <property type="evidence" value="ECO:0007669"/>
    <property type="project" value="UniProtKB-KW"/>
</dbReference>
<name>A0A645D5U4_9ZZZZ</name>
<dbReference type="InterPro" id="IPR001482">
    <property type="entry name" value="T2SS/T4SS_dom"/>
</dbReference>
<dbReference type="Pfam" id="PF00437">
    <property type="entry name" value="T2SSE"/>
    <property type="match status" value="1"/>
</dbReference>
<dbReference type="InterPro" id="IPR027417">
    <property type="entry name" value="P-loop_NTPase"/>
</dbReference>
<keyword evidence="2" id="KW-0067">ATP-binding</keyword>
<dbReference type="GO" id="GO:0005886">
    <property type="term" value="C:plasma membrane"/>
    <property type="evidence" value="ECO:0007669"/>
    <property type="project" value="TreeGrafter"/>
</dbReference>
<evidence type="ECO:0000259" key="3">
    <source>
        <dbReference type="Pfam" id="PF00437"/>
    </source>
</evidence>
<dbReference type="AlphaFoldDB" id="A0A645D5U4"/>
<keyword evidence="1" id="KW-0547">Nucleotide-binding</keyword>
<evidence type="ECO:0000256" key="1">
    <source>
        <dbReference type="ARBA" id="ARBA00022741"/>
    </source>
</evidence>
<proteinExistence type="predicted"/>
<protein>
    <submittedName>
        <fullName evidence="4">Type II secretion system protein E</fullName>
    </submittedName>
</protein>
<evidence type="ECO:0000256" key="2">
    <source>
        <dbReference type="ARBA" id="ARBA00022840"/>
    </source>
</evidence>
<evidence type="ECO:0000313" key="4">
    <source>
        <dbReference type="EMBL" id="MPM84726.1"/>
    </source>
</evidence>